<dbReference type="EMBL" id="AZBU02000005">
    <property type="protein sequence ID" value="TKR75828.1"/>
    <property type="molecule type" value="Genomic_DNA"/>
</dbReference>
<keyword evidence="2" id="KW-1185">Reference proteome</keyword>
<gene>
    <name evidence="1" type="ORF">L596_017065</name>
</gene>
<sequence>MEFTPFQFIDEVLLSLFTTTSKKRTASSLDASVLLDFATYWGEQAEQLRNSHFDLTIYYCDCKQKSGDFIDGSTTVSICPDTRTFVKDYKTFLRNLTIRDQCRCSRNGIRKSLIFSVLSNFMNFTGILPQKATINFERESTQHWLTLGSVFENNFWAILREIHVKLSNVSRHRDGGFIQRFVDNNRLRSFELENSTRNEKRNIRRYVKKFILAWISTQDKENCMLSVVCTFVSMQELMAEMLHQFGVVSRPSPNEYDASVITVTGCDKQLILKWQFRTDPYEKGSLKVLKF</sequence>
<name>A0A4U5N0Q9_STECR</name>
<evidence type="ECO:0000313" key="1">
    <source>
        <dbReference type="EMBL" id="TKR75828.1"/>
    </source>
</evidence>
<evidence type="ECO:0000313" key="2">
    <source>
        <dbReference type="Proteomes" id="UP000298663"/>
    </source>
</evidence>
<dbReference type="Proteomes" id="UP000298663">
    <property type="component" value="Unassembled WGS sequence"/>
</dbReference>
<dbReference type="AlphaFoldDB" id="A0A4U5N0Q9"/>
<organism evidence="1 2">
    <name type="scientific">Steinernema carpocapsae</name>
    <name type="common">Entomopathogenic nematode</name>
    <dbReference type="NCBI Taxonomy" id="34508"/>
    <lineage>
        <taxon>Eukaryota</taxon>
        <taxon>Metazoa</taxon>
        <taxon>Ecdysozoa</taxon>
        <taxon>Nematoda</taxon>
        <taxon>Chromadorea</taxon>
        <taxon>Rhabditida</taxon>
        <taxon>Tylenchina</taxon>
        <taxon>Panagrolaimomorpha</taxon>
        <taxon>Strongyloidoidea</taxon>
        <taxon>Steinernematidae</taxon>
        <taxon>Steinernema</taxon>
    </lineage>
</organism>
<comment type="caution">
    <text evidence="1">The sequence shown here is derived from an EMBL/GenBank/DDBJ whole genome shotgun (WGS) entry which is preliminary data.</text>
</comment>
<reference evidence="1 2" key="1">
    <citation type="journal article" date="2015" name="Genome Biol.">
        <title>Comparative genomics of Steinernema reveals deeply conserved gene regulatory networks.</title>
        <authorList>
            <person name="Dillman A.R."/>
            <person name="Macchietto M."/>
            <person name="Porter C.F."/>
            <person name="Rogers A."/>
            <person name="Williams B."/>
            <person name="Antoshechkin I."/>
            <person name="Lee M.M."/>
            <person name="Goodwin Z."/>
            <person name="Lu X."/>
            <person name="Lewis E.E."/>
            <person name="Goodrich-Blair H."/>
            <person name="Stock S.P."/>
            <person name="Adams B.J."/>
            <person name="Sternberg P.W."/>
            <person name="Mortazavi A."/>
        </authorList>
    </citation>
    <scope>NUCLEOTIDE SEQUENCE [LARGE SCALE GENOMIC DNA]</scope>
    <source>
        <strain evidence="1 2">ALL</strain>
    </source>
</reference>
<accession>A0A4U5N0Q9</accession>
<protein>
    <submittedName>
        <fullName evidence="1">Uncharacterized protein</fullName>
    </submittedName>
</protein>
<proteinExistence type="predicted"/>
<reference evidence="1 2" key="2">
    <citation type="journal article" date="2019" name="G3 (Bethesda)">
        <title>Hybrid Assembly of the Genome of the Entomopathogenic Nematode Steinernema carpocapsae Identifies the X-Chromosome.</title>
        <authorList>
            <person name="Serra L."/>
            <person name="Macchietto M."/>
            <person name="Macias-Munoz A."/>
            <person name="McGill C.J."/>
            <person name="Rodriguez I.M."/>
            <person name="Rodriguez B."/>
            <person name="Murad R."/>
            <person name="Mortazavi A."/>
        </authorList>
    </citation>
    <scope>NUCLEOTIDE SEQUENCE [LARGE SCALE GENOMIC DNA]</scope>
    <source>
        <strain evidence="1 2">ALL</strain>
    </source>
</reference>